<evidence type="ECO:0000256" key="7">
    <source>
        <dbReference type="HAMAP-Rule" id="MF_02065"/>
    </source>
</evidence>
<keyword evidence="10" id="KW-1185">Reference proteome</keyword>
<dbReference type="HAMAP" id="MF_02065">
    <property type="entry name" value="MltG"/>
    <property type="match status" value="1"/>
</dbReference>
<proteinExistence type="inferred from homology"/>
<feature type="region of interest" description="Disordered" evidence="8">
    <location>
        <begin position="332"/>
        <end position="383"/>
    </location>
</feature>
<keyword evidence="5 7" id="KW-0456">Lyase</keyword>
<reference evidence="9 10" key="1">
    <citation type="submission" date="2019-03" db="EMBL/GenBank/DDBJ databases">
        <title>The complete genome sequence of Swingsia_sp. F3b2 LMG30590(T).</title>
        <authorList>
            <person name="Chua K.-O."/>
            <person name="Chan K.-G."/>
            <person name="See-Too W.-S."/>
        </authorList>
    </citation>
    <scope>NUCLEOTIDE SEQUENCE [LARGE SCALE GENOMIC DNA]</scope>
    <source>
        <strain evidence="9 10">F3b2</strain>
    </source>
</reference>
<name>A0A4Y6U9U0_9PROT</name>
<keyword evidence="6 7" id="KW-0961">Cell wall biogenesis/degradation</keyword>
<dbReference type="InterPro" id="IPR003770">
    <property type="entry name" value="MLTG-like"/>
</dbReference>
<keyword evidence="4 7" id="KW-0472">Membrane</keyword>
<dbReference type="GO" id="GO:0008932">
    <property type="term" value="F:lytic endotransglycosylase activity"/>
    <property type="evidence" value="ECO:0007669"/>
    <property type="project" value="UniProtKB-UniRule"/>
</dbReference>
<evidence type="ECO:0000256" key="6">
    <source>
        <dbReference type="ARBA" id="ARBA00023316"/>
    </source>
</evidence>
<protein>
    <recommendedName>
        <fullName evidence="7">Endolytic murein transglycosylase</fullName>
        <ecNumber evidence="7">4.2.2.29</ecNumber>
    </recommendedName>
    <alternativeName>
        <fullName evidence="7">Peptidoglycan lytic transglycosylase</fullName>
    </alternativeName>
    <alternativeName>
        <fullName evidence="7">Peptidoglycan polymerization terminase</fullName>
    </alternativeName>
</protein>
<feature type="site" description="Important for catalytic activity" evidence="7">
    <location>
        <position position="220"/>
    </location>
</feature>
<feature type="compositionally biased region" description="Polar residues" evidence="8">
    <location>
        <begin position="332"/>
        <end position="342"/>
    </location>
</feature>
<evidence type="ECO:0000256" key="5">
    <source>
        <dbReference type="ARBA" id="ARBA00023239"/>
    </source>
</evidence>
<dbReference type="PANTHER" id="PTHR30518:SF2">
    <property type="entry name" value="ENDOLYTIC MUREIN TRANSGLYCOSYLASE"/>
    <property type="match status" value="1"/>
</dbReference>
<comment type="function">
    <text evidence="7">Functions as a peptidoglycan terminase that cleaves nascent peptidoglycan strands endolytically to terminate their elongation.</text>
</comment>
<dbReference type="Pfam" id="PF02618">
    <property type="entry name" value="YceG"/>
    <property type="match status" value="1"/>
</dbReference>
<keyword evidence="2 7" id="KW-0812">Transmembrane</keyword>
<dbReference type="GO" id="GO:0009252">
    <property type="term" value="P:peptidoglycan biosynthetic process"/>
    <property type="evidence" value="ECO:0007669"/>
    <property type="project" value="UniProtKB-UniRule"/>
</dbReference>
<keyword evidence="3 7" id="KW-1133">Transmembrane helix</keyword>
<dbReference type="AlphaFoldDB" id="A0A4Y6U9U0"/>
<feature type="compositionally biased region" description="Low complexity" evidence="8">
    <location>
        <begin position="346"/>
        <end position="383"/>
    </location>
</feature>
<dbReference type="Gene3D" id="3.30.160.60">
    <property type="entry name" value="Classic Zinc Finger"/>
    <property type="match status" value="1"/>
</dbReference>
<dbReference type="EC" id="4.2.2.29" evidence="7"/>
<dbReference type="OrthoDB" id="9814591at2"/>
<comment type="similarity">
    <text evidence="7">Belongs to the transglycosylase MltG family.</text>
</comment>
<comment type="catalytic activity">
    <reaction evidence="7">
        <text>a peptidoglycan chain = a peptidoglycan chain with N-acetyl-1,6-anhydromuramyl-[peptide] at the reducing end + a peptidoglycan chain with N-acetylglucosamine at the non-reducing end.</text>
        <dbReference type="EC" id="4.2.2.29"/>
    </reaction>
</comment>
<keyword evidence="7" id="KW-0997">Cell inner membrane</keyword>
<dbReference type="EMBL" id="CP038231">
    <property type="protein sequence ID" value="QDH14239.1"/>
    <property type="molecule type" value="Genomic_DNA"/>
</dbReference>
<gene>
    <name evidence="7 9" type="primary">mltG</name>
    <name evidence="9" type="ORF">E3E12_00180</name>
</gene>
<dbReference type="GO" id="GO:0071555">
    <property type="term" value="P:cell wall organization"/>
    <property type="evidence" value="ECO:0007669"/>
    <property type="project" value="UniProtKB-KW"/>
</dbReference>
<dbReference type="GO" id="GO:0005886">
    <property type="term" value="C:plasma membrane"/>
    <property type="evidence" value="ECO:0007669"/>
    <property type="project" value="UniProtKB-UniRule"/>
</dbReference>
<evidence type="ECO:0000256" key="3">
    <source>
        <dbReference type="ARBA" id="ARBA00022989"/>
    </source>
</evidence>
<dbReference type="KEGG" id="swf:E3E12_00180"/>
<dbReference type="Gene3D" id="3.30.1490.480">
    <property type="entry name" value="Endolytic murein transglycosylase"/>
    <property type="match status" value="1"/>
</dbReference>
<organism evidence="9 10">
    <name type="scientific">Formicincola oecophyllae</name>
    <dbReference type="NCBI Taxonomy" id="2558361"/>
    <lineage>
        <taxon>Bacteria</taxon>
        <taxon>Pseudomonadati</taxon>
        <taxon>Pseudomonadota</taxon>
        <taxon>Alphaproteobacteria</taxon>
        <taxon>Acetobacterales</taxon>
        <taxon>Acetobacteraceae</taxon>
        <taxon>Formicincola</taxon>
    </lineage>
</organism>
<accession>A0A4Y6U9U0</accession>
<dbReference type="CDD" id="cd08010">
    <property type="entry name" value="MltG_like"/>
    <property type="match status" value="1"/>
</dbReference>
<dbReference type="NCBIfam" id="TIGR00247">
    <property type="entry name" value="endolytic transglycosylase MltG"/>
    <property type="match status" value="1"/>
</dbReference>
<evidence type="ECO:0000313" key="10">
    <source>
        <dbReference type="Proteomes" id="UP000318709"/>
    </source>
</evidence>
<sequence>MLPRHSRWVRVLKTIVVSLLGLVALAAIALGVGYQLVQDSFLRPGPLPAARALVVPKGNYDQVIGSLEQQGVLSSKRFDDAVFRFLMARTRSQGPLRAGEYLFPAHASAQKVLDILRHGKPILHRLTIPEGWTSRRIRAAMMDDSALSGTLPPTIAEGSVQPQTYSFERGMNRTALLHLMQRQMKRRLATTWQNRDQGALAGLVTTPQQLLVLASLVERETATPAERPKIARVFLNRLKLDMPLQTDPGTIYDLSGGVGTLPRPLTRADLKVPGPHNTYLNHGIPESPISAPGRAALEAVAHPAQGDWLYFVASGQGGHNFATTLSDHNHNVQHWHSSQNPTPDRAPAQATPSGQAPQAAAPTAPQTAPQPATTAPSTGPAAP</sequence>
<evidence type="ECO:0000313" key="9">
    <source>
        <dbReference type="EMBL" id="QDH14239.1"/>
    </source>
</evidence>
<dbReference type="Proteomes" id="UP000318709">
    <property type="component" value="Chromosome"/>
</dbReference>
<evidence type="ECO:0000256" key="8">
    <source>
        <dbReference type="SAM" id="MobiDB-lite"/>
    </source>
</evidence>
<evidence type="ECO:0000256" key="2">
    <source>
        <dbReference type="ARBA" id="ARBA00022692"/>
    </source>
</evidence>
<evidence type="ECO:0000256" key="1">
    <source>
        <dbReference type="ARBA" id="ARBA00022475"/>
    </source>
</evidence>
<keyword evidence="1 7" id="KW-1003">Cell membrane</keyword>
<evidence type="ECO:0000256" key="4">
    <source>
        <dbReference type="ARBA" id="ARBA00023136"/>
    </source>
</evidence>
<dbReference type="PANTHER" id="PTHR30518">
    <property type="entry name" value="ENDOLYTIC MUREIN TRANSGLYCOSYLASE"/>
    <property type="match status" value="1"/>
</dbReference>